<gene>
    <name evidence="2" type="ORF">LCGC14_1157480</name>
</gene>
<dbReference type="AlphaFoldDB" id="A0A0F9PBX9"/>
<proteinExistence type="predicted"/>
<dbReference type="InterPro" id="IPR017896">
    <property type="entry name" value="4Fe4S_Fe-S-bd"/>
</dbReference>
<name>A0A0F9PBX9_9ZZZZ</name>
<accession>A0A0F9PBX9</accession>
<dbReference type="SUPFAM" id="SSF54862">
    <property type="entry name" value="4Fe-4S ferredoxins"/>
    <property type="match status" value="1"/>
</dbReference>
<evidence type="ECO:0000313" key="2">
    <source>
        <dbReference type="EMBL" id="KKM98485.1"/>
    </source>
</evidence>
<sequence length="182" mass="19931">MLGPDEHRFWPQFIRSKEYLDGRSDPVDRWSARVIGDLATIIGAQALYPFGTAPYLPFYQWALRTQSIHVSPVRLLVNQGQGLFISFRGALALPGRINLPAAIPSPCTECEAKPCLVACPVGAMGDHDYSDPNCRAYASSPEGQGCLEHGCAVRRACPASSNAGRRSAHSAYHMSEFLRTRP</sequence>
<organism evidence="2">
    <name type="scientific">marine sediment metagenome</name>
    <dbReference type="NCBI Taxonomy" id="412755"/>
    <lineage>
        <taxon>unclassified sequences</taxon>
        <taxon>metagenomes</taxon>
        <taxon>ecological metagenomes</taxon>
    </lineage>
</organism>
<dbReference type="EMBL" id="LAZR01005614">
    <property type="protein sequence ID" value="KKM98485.1"/>
    <property type="molecule type" value="Genomic_DNA"/>
</dbReference>
<dbReference type="PROSITE" id="PS51379">
    <property type="entry name" value="4FE4S_FER_2"/>
    <property type="match status" value="1"/>
</dbReference>
<comment type="caution">
    <text evidence="2">The sequence shown here is derived from an EMBL/GenBank/DDBJ whole genome shotgun (WGS) entry which is preliminary data.</text>
</comment>
<reference evidence="2" key="1">
    <citation type="journal article" date="2015" name="Nature">
        <title>Complex archaea that bridge the gap between prokaryotes and eukaryotes.</title>
        <authorList>
            <person name="Spang A."/>
            <person name="Saw J.H."/>
            <person name="Jorgensen S.L."/>
            <person name="Zaremba-Niedzwiedzka K."/>
            <person name="Martijn J."/>
            <person name="Lind A.E."/>
            <person name="van Eijk R."/>
            <person name="Schleper C."/>
            <person name="Guy L."/>
            <person name="Ettema T.J."/>
        </authorList>
    </citation>
    <scope>NUCLEOTIDE SEQUENCE</scope>
</reference>
<protein>
    <recommendedName>
        <fullName evidence="1">4Fe-4S ferredoxin-type domain-containing protein</fullName>
    </recommendedName>
</protein>
<feature type="domain" description="4Fe-4S ferredoxin-type" evidence="1">
    <location>
        <begin position="98"/>
        <end position="129"/>
    </location>
</feature>
<evidence type="ECO:0000259" key="1">
    <source>
        <dbReference type="PROSITE" id="PS51379"/>
    </source>
</evidence>